<dbReference type="EMBL" id="JALLBG020000150">
    <property type="protein sequence ID" value="KAL3761406.1"/>
    <property type="molecule type" value="Genomic_DNA"/>
</dbReference>
<feature type="region of interest" description="Disordered" evidence="1">
    <location>
        <begin position="308"/>
        <end position="352"/>
    </location>
</feature>
<feature type="compositionally biased region" description="Low complexity" evidence="1">
    <location>
        <begin position="38"/>
        <end position="50"/>
    </location>
</feature>
<feature type="region of interest" description="Disordered" evidence="1">
    <location>
        <begin position="385"/>
        <end position="413"/>
    </location>
</feature>
<dbReference type="AlphaFoldDB" id="A0ABD3MHJ2"/>
<name>A0ABD3MHJ2_9STRA</name>
<evidence type="ECO:0000256" key="1">
    <source>
        <dbReference type="SAM" id="MobiDB-lite"/>
    </source>
</evidence>
<gene>
    <name evidence="2" type="ORF">ACHAWU_007365</name>
</gene>
<protein>
    <submittedName>
        <fullName evidence="2">Uncharacterized protein</fullName>
    </submittedName>
</protein>
<organism evidence="2 3">
    <name type="scientific">Discostella pseudostelligera</name>
    <dbReference type="NCBI Taxonomy" id="259834"/>
    <lineage>
        <taxon>Eukaryota</taxon>
        <taxon>Sar</taxon>
        <taxon>Stramenopiles</taxon>
        <taxon>Ochrophyta</taxon>
        <taxon>Bacillariophyta</taxon>
        <taxon>Coscinodiscophyceae</taxon>
        <taxon>Thalassiosirophycidae</taxon>
        <taxon>Stephanodiscales</taxon>
        <taxon>Stephanodiscaceae</taxon>
        <taxon>Discostella</taxon>
    </lineage>
</organism>
<feature type="region of interest" description="Disordered" evidence="1">
    <location>
        <begin position="1"/>
        <end position="201"/>
    </location>
</feature>
<feature type="compositionally biased region" description="Basic and acidic residues" evidence="1">
    <location>
        <begin position="155"/>
        <end position="172"/>
    </location>
</feature>
<evidence type="ECO:0000313" key="3">
    <source>
        <dbReference type="Proteomes" id="UP001530293"/>
    </source>
</evidence>
<proteinExistence type="predicted"/>
<dbReference type="Proteomes" id="UP001530293">
    <property type="component" value="Unassembled WGS sequence"/>
</dbReference>
<keyword evidence="3" id="KW-1185">Reference proteome</keyword>
<reference evidence="2 3" key="1">
    <citation type="submission" date="2024-10" db="EMBL/GenBank/DDBJ databases">
        <title>Updated reference genomes for cyclostephanoid diatoms.</title>
        <authorList>
            <person name="Roberts W.R."/>
            <person name="Alverson A.J."/>
        </authorList>
    </citation>
    <scope>NUCLEOTIDE SEQUENCE [LARGE SCALE GENOMIC DNA]</scope>
    <source>
        <strain evidence="2 3">AJA232-27</strain>
    </source>
</reference>
<feature type="compositionally biased region" description="Polar residues" evidence="1">
    <location>
        <begin position="188"/>
        <end position="199"/>
    </location>
</feature>
<accession>A0ABD3MHJ2</accession>
<evidence type="ECO:0000313" key="2">
    <source>
        <dbReference type="EMBL" id="KAL3761406.1"/>
    </source>
</evidence>
<feature type="compositionally biased region" description="Low complexity" evidence="1">
    <location>
        <begin position="76"/>
        <end position="87"/>
    </location>
</feature>
<sequence>MTTSASTKSKSKKSKTKSQSVHEEEVLHQHQSQYLPDQQYHLQNPQQQHHLQQHHQPRGGRGGSARRLPPPPPLPTSTTTTTTLLPTDETNDAPEILLSLSKSFDRLDNGSSSKRRGPTITFTTNSTFGDDDDEDVIVVEGKERHYPPHQHRTVRRYEQHLQQEEQQQDARRPTSPRGPPRIQHWHKQSMSGSDCSSFEPSPVRLPHLTHYPEGTTAVPPPPPLESPVTNIDLSSSFNLFNESFDMNLEGLIGPNSSFGYLGPMKSLSFGLGLNGSVDYGDVNVRMSPNGGSSGGLMMRRRQQYLKMSPTNTTDDGMENEDGNDGGSGVGDGGGKKGVHGHENGKQQLSSFHEGERITTAADTDDNVNSSTSTPYTHVQVLNGSTTSSSSLTYGNDVFRKAPGRTPPRTQQRMEPSRFGAMERHHSVFSTFSFLLPGAKTTMENKSREDAVNCQLELSSTEKEVARRRVNSALCAFGGIAIPSSEEFDSMDRSKRLRWMQSYRDSIPERYYEDESRLSWEIEEHPPIEISESEEEEDKKEGAVNGIDGKQKASMGDHHHAESNFHCKLCGAAKRQHDCPYNSSLHRNIGVMVYPAVNAFTATEPGIITPALSDVNNFVDHEPPTESTPAKTQEEITVGSETYLPMVTPDSIRPGSLFSPPAMDGKTPQRSVNYAGGAWISNHQSPRNKAPGGKSPDSNSTDLLFLDTQELQPEQYRTVGERKKAKKKRKSSSARIRYLYPALPLPYGQRKRISNAMFAMSKSIPGLTDECASVLGDARREDAWDFAVAQLMTQVIVVTHCSAEDRRLDGLSKYLLTLG</sequence>
<feature type="region of interest" description="Disordered" evidence="1">
    <location>
        <begin position="678"/>
        <end position="700"/>
    </location>
</feature>
<feature type="region of interest" description="Disordered" evidence="1">
    <location>
        <begin position="527"/>
        <end position="556"/>
    </location>
</feature>
<comment type="caution">
    <text evidence="2">The sequence shown here is derived from an EMBL/GenBank/DDBJ whole genome shotgun (WGS) entry which is preliminary data.</text>
</comment>